<keyword evidence="7 18" id="KW-0032">Aminotransferase</keyword>
<dbReference type="PANTHER" id="PTHR11825">
    <property type="entry name" value="SUBGROUP IIII AMINOTRANSFERASE"/>
    <property type="match status" value="1"/>
</dbReference>
<dbReference type="Gene3D" id="3.20.10.10">
    <property type="entry name" value="D-amino Acid Aminotransferase, subunit A, domain 2"/>
    <property type="match status" value="1"/>
</dbReference>
<dbReference type="NCBIfam" id="NF009897">
    <property type="entry name" value="PRK13357.1"/>
    <property type="match status" value="1"/>
</dbReference>
<dbReference type="GO" id="GO:0052656">
    <property type="term" value="F:L-isoleucine-2-oxoglutarate transaminase activity"/>
    <property type="evidence" value="ECO:0007669"/>
    <property type="project" value="RHEA"/>
</dbReference>
<proteinExistence type="inferred from homology"/>
<evidence type="ECO:0000256" key="9">
    <source>
        <dbReference type="ARBA" id="ARBA00022679"/>
    </source>
</evidence>
<comment type="pathway">
    <text evidence="3">Amino-acid biosynthesis; L-isoleucine biosynthesis; L-isoleucine from 2-oxobutanoate: step 4/4.</text>
</comment>
<protein>
    <recommendedName>
        <fullName evidence="18">Branched-chain-amino-acid aminotransferase</fullName>
        <ecNumber evidence="18">2.6.1.42</ecNumber>
    </recommendedName>
</protein>
<keyword evidence="11 18" id="KW-0100">Branched-chain amino acid biosynthesis</keyword>
<keyword evidence="10 17" id="KW-0663">Pyridoxal phosphate</keyword>
<dbReference type="UniPathway" id="UPA00048">
    <property type="reaction ID" value="UER00073"/>
</dbReference>
<dbReference type="GO" id="GO:0009099">
    <property type="term" value="P:L-valine biosynthetic process"/>
    <property type="evidence" value="ECO:0007669"/>
    <property type="project" value="UniProtKB-UniPathway"/>
</dbReference>
<dbReference type="Pfam" id="PF01063">
    <property type="entry name" value="Aminotran_4"/>
    <property type="match status" value="1"/>
</dbReference>
<dbReference type="InterPro" id="IPR005786">
    <property type="entry name" value="B_amino_transII"/>
</dbReference>
<comment type="similarity">
    <text evidence="6 16">Belongs to the class-IV pyridoxal-phosphate-dependent aminotransferase family.</text>
</comment>
<dbReference type="InterPro" id="IPR043131">
    <property type="entry name" value="BCAT-like_N"/>
</dbReference>
<evidence type="ECO:0000313" key="20">
    <source>
        <dbReference type="Proteomes" id="UP000321945"/>
    </source>
</evidence>
<dbReference type="CDD" id="cd01557">
    <property type="entry name" value="BCAT_beta_family"/>
    <property type="match status" value="1"/>
</dbReference>
<dbReference type="InterPro" id="IPR043132">
    <property type="entry name" value="BCAT-like_C"/>
</dbReference>
<evidence type="ECO:0000256" key="8">
    <source>
        <dbReference type="ARBA" id="ARBA00022605"/>
    </source>
</evidence>
<keyword evidence="20" id="KW-1185">Reference proteome</keyword>
<dbReference type="PROSITE" id="PS00770">
    <property type="entry name" value="AA_TRANSFER_CLASS_4"/>
    <property type="match status" value="1"/>
</dbReference>
<comment type="caution">
    <text evidence="19">The sequence shown here is derived from an EMBL/GenBank/DDBJ whole genome shotgun (WGS) entry which is preliminary data.</text>
</comment>
<evidence type="ECO:0000256" key="15">
    <source>
        <dbReference type="PIRSR" id="PIRSR006468-1"/>
    </source>
</evidence>
<evidence type="ECO:0000256" key="10">
    <source>
        <dbReference type="ARBA" id="ARBA00022898"/>
    </source>
</evidence>
<evidence type="ECO:0000256" key="3">
    <source>
        <dbReference type="ARBA" id="ARBA00004824"/>
    </source>
</evidence>
<sequence>MNSSTTQKLDIHKVASSRIGEVDFNNLTFGSTFTDHMFECDYKDGKWQNPTIKPYGPLTISPAAKVFHYGQAVFEGMKAYKDENGNVWLFRPEENFKRINKSSTRMAIPEFTEDLFFEALTKLVKMDKDWVKPGLGNSLYIRPFVIATQVGVSASPSTEYKFMILMSPAQAYYTGDVRVEIAEHYSRSANGGVGAAKAAGNYGAQFFPTNLARERGFQQVIWTDASDHKYLEEAGTMNVFFRVNDTLLTAPISDRILDGVTRKSVIALAKRDNITVEERPVMVSEIVEAAKDGSLKEIFGAGTAAVISPVSAFSYKETIFELEKQENGFASRFKKELMDIQYNRSEDPFGWRYEVL</sequence>
<evidence type="ECO:0000256" key="12">
    <source>
        <dbReference type="ARBA" id="ARBA00048212"/>
    </source>
</evidence>
<comment type="function">
    <text evidence="2">Acts on leucine, isoleucine and valine.</text>
</comment>
<dbReference type="EC" id="2.6.1.42" evidence="18"/>
<dbReference type="GO" id="GO:0052654">
    <property type="term" value="F:L-leucine-2-oxoglutarate transaminase activity"/>
    <property type="evidence" value="ECO:0007669"/>
    <property type="project" value="RHEA"/>
</dbReference>
<evidence type="ECO:0000256" key="13">
    <source>
        <dbReference type="ARBA" id="ARBA00048798"/>
    </source>
</evidence>
<evidence type="ECO:0000256" key="18">
    <source>
        <dbReference type="RuleBase" id="RU004517"/>
    </source>
</evidence>
<gene>
    <name evidence="19" type="ORF">ESV24_11185</name>
</gene>
<evidence type="ECO:0000256" key="1">
    <source>
        <dbReference type="ARBA" id="ARBA00001933"/>
    </source>
</evidence>
<evidence type="ECO:0000256" key="6">
    <source>
        <dbReference type="ARBA" id="ARBA00009320"/>
    </source>
</evidence>
<comment type="catalytic activity">
    <reaction evidence="13 18">
        <text>L-isoleucine + 2-oxoglutarate = (S)-3-methyl-2-oxopentanoate + L-glutamate</text>
        <dbReference type="Rhea" id="RHEA:24801"/>
        <dbReference type="ChEBI" id="CHEBI:16810"/>
        <dbReference type="ChEBI" id="CHEBI:29985"/>
        <dbReference type="ChEBI" id="CHEBI:35146"/>
        <dbReference type="ChEBI" id="CHEBI:58045"/>
        <dbReference type="EC" id="2.6.1.42"/>
    </reaction>
</comment>
<name>A0A5C6YPD7_9FLAO</name>
<dbReference type="Gene3D" id="3.30.470.10">
    <property type="match status" value="1"/>
</dbReference>
<dbReference type="RefSeq" id="WP_111816464.1">
    <property type="nucleotide sequence ID" value="NZ_CBCRZQ010000007.1"/>
</dbReference>
<dbReference type="InterPro" id="IPR036038">
    <property type="entry name" value="Aminotransferase-like"/>
</dbReference>
<dbReference type="EMBL" id="VORU01000009">
    <property type="protein sequence ID" value="TXD68719.1"/>
    <property type="molecule type" value="Genomic_DNA"/>
</dbReference>
<dbReference type="PIRSF" id="PIRSF006468">
    <property type="entry name" value="BCAT1"/>
    <property type="match status" value="1"/>
</dbReference>
<feature type="modified residue" description="N6-(pyridoxal phosphate)lysine" evidence="15">
    <location>
        <position position="197"/>
    </location>
</feature>
<dbReference type="GO" id="GO:0009097">
    <property type="term" value="P:isoleucine biosynthetic process"/>
    <property type="evidence" value="ECO:0007669"/>
    <property type="project" value="UniProtKB-UniPathway"/>
</dbReference>
<dbReference type="InterPro" id="IPR001544">
    <property type="entry name" value="Aminotrans_IV"/>
</dbReference>
<evidence type="ECO:0000256" key="14">
    <source>
        <dbReference type="ARBA" id="ARBA00049229"/>
    </source>
</evidence>
<dbReference type="UniPathway" id="UPA00047">
    <property type="reaction ID" value="UER00058"/>
</dbReference>
<comment type="catalytic activity">
    <reaction evidence="12 18">
        <text>L-valine + 2-oxoglutarate = 3-methyl-2-oxobutanoate + L-glutamate</text>
        <dbReference type="Rhea" id="RHEA:24813"/>
        <dbReference type="ChEBI" id="CHEBI:11851"/>
        <dbReference type="ChEBI" id="CHEBI:16810"/>
        <dbReference type="ChEBI" id="CHEBI:29985"/>
        <dbReference type="ChEBI" id="CHEBI:57762"/>
        <dbReference type="EC" id="2.6.1.42"/>
    </reaction>
</comment>
<evidence type="ECO:0000256" key="7">
    <source>
        <dbReference type="ARBA" id="ARBA00022576"/>
    </source>
</evidence>
<dbReference type="SUPFAM" id="SSF56752">
    <property type="entry name" value="D-aminoacid aminotransferase-like PLP-dependent enzymes"/>
    <property type="match status" value="1"/>
</dbReference>
<evidence type="ECO:0000256" key="17">
    <source>
        <dbReference type="RuleBase" id="RU004516"/>
    </source>
</evidence>
<comment type="pathway">
    <text evidence="5">Amino-acid biosynthesis; L-leucine biosynthesis; L-leucine from 3-methyl-2-oxobutanoate: step 4/4.</text>
</comment>
<evidence type="ECO:0000256" key="5">
    <source>
        <dbReference type="ARBA" id="ARBA00005072"/>
    </source>
</evidence>
<comment type="pathway">
    <text evidence="4">Amino-acid biosynthesis; L-valine biosynthesis; L-valine from pyruvate: step 4/4.</text>
</comment>
<keyword evidence="8 18" id="KW-0028">Amino-acid biosynthesis</keyword>
<evidence type="ECO:0000256" key="16">
    <source>
        <dbReference type="RuleBase" id="RU004106"/>
    </source>
</evidence>
<dbReference type="InterPro" id="IPR033939">
    <property type="entry name" value="BCAT_family"/>
</dbReference>
<evidence type="ECO:0000256" key="4">
    <source>
        <dbReference type="ARBA" id="ARBA00004931"/>
    </source>
</evidence>
<evidence type="ECO:0000313" key="19">
    <source>
        <dbReference type="EMBL" id="TXD68719.1"/>
    </source>
</evidence>
<organism evidence="19 20">
    <name type="scientific">Aequorivita lipolytica</name>
    <dbReference type="NCBI Taxonomy" id="153267"/>
    <lineage>
        <taxon>Bacteria</taxon>
        <taxon>Pseudomonadati</taxon>
        <taxon>Bacteroidota</taxon>
        <taxon>Flavobacteriia</taxon>
        <taxon>Flavobacteriales</taxon>
        <taxon>Flavobacteriaceae</taxon>
        <taxon>Aequorivita</taxon>
    </lineage>
</organism>
<accession>A0A5C6YPD7</accession>
<dbReference type="OrthoDB" id="9804984at2"/>
<evidence type="ECO:0000256" key="2">
    <source>
        <dbReference type="ARBA" id="ARBA00003109"/>
    </source>
</evidence>
<reference evidence="19 20" key="1">
    <citation type="submission" date="2019-08" db="EMBL/GenBank/DDBJ databases">
        <title>Genome of Aequorivita lipolytica Y10-2 (type strain).</title>
        <authorList>
            <person name="Bowman J.P."/>
        </authorList>
    </citation>
    <scope>NUCLEOTIDE SEQUENCE [LARGE SCALE GENOMIC DNA]</scope>
    <source>
        <strain evidence="19 20">Y10-2</strain>
    </source>
</reference>
<dbReference type="AlphaFoldDB" id="A0A5C6YPD7"/>
<dbReference type="GO" id="GO:0052655">
    <property type="term" value="F:L-valine-2-oxoglutarate transaminase activity"/>
    <property type="evidence" value="ECO:0007669"/>
    <property type="project" value="RHEA"/>
</dbReference>
<keyword evidence="9 18" id="KW-0808">Transferase</keyword>
<dbReference type="GO" id="GO:0009098">
    <property type="term" value="P:L-leucine biosynthetic process"/>
    <property type="evidence" value="ECO:0007669"/>
    <property type="project" value="UniProtKB-UniPathway"/>
</dbReference>
<dbReference type="InterPro" id="IPR018300">
    <property type="entry name" value="Aminotrans_IV_CS"/>
</dbReference>
<comment type="cofactor">
    <cofactor evidence="1 17">
        <name>pyridoxal 5'-phosphate</name>
        <dbReference type="ChEBI" id="CHEBI:597326"/>
    </cofactor>
</comment>
<dbReference type="UniPathway" id="UPA00049">
    <property type="reaction ID" value="UER00062"/>
</dbReference>
<dbReference type="Proteomes" id="UP000321945">
    <property type="component" value="Unassembled WGS sequence"/>
</dbReference>
<evidence type="ECO:0000256" key="11">
    <source>
        <dbReference type="ARBA" id="ARBA00023304"/>
    </source>
</evidence>
<dbReference type="NCBIfam" id="TIGR01123">
    <property type="entry name" value="ilvE_II"/>
    <property type="match status" value="1"/>
</dbReference>
<comment type="catalytic activity">
    <reaction evidence="14 18">
        <text>L-leucine + 2-oxoglutarate = 4-methyl-2-oxopentanoate + L-glutamate</text>
        <dbReference type="Rhea" id="RHEA:18321"/>
        <dbReference type="ChEBI" id="CHEBI:16810"/>
        <dbReference type="ChEBI" id="CHEBI:17865"/>
        <dbReference type="ChEBI" id="CHEBI:29985"/>
        <dbReference type="ChEBI" id="CHEBI:57427"/>
        <dbReference type="EC" id="2.6.1.42"/>
    </reaction>
</comment>
<dbReference type="PANTHER" id="PTHR11825:SF44">
    <property type="entry name" value="BRANCHED-CHAIN-AMINO-ACID AMINOTRANSFERASE"/>
    <property type="match status" value="1"/>
</dbReference>